<keyword evidence="7" id="KW-0072">Autophagy</keyword>
<sequence>MSGPGQGRHPYSHPPSHHPDPQSVGSASSLFASSSDDDQQAQAFYGELNSHAHPGQSASPYPPHDMNTVFEEDEPTSSPEVGRNEPHWGAAGAYGWSQQHQADNQNQQQQYSGYEYSQQPQQQQQQQGYDYSHAQQEYDQSAYAAHYDQQSSGDPQQAAAVDPTQQQQQWEPPYYPGYIYDAASNSYLEDPDWVPPSEGTDAGAHDQGHTQEGHGPEVQVEQHEQQGYDYPQAQAQGQAAQAYEGYGQGQANGTHAAEGQQHDLYAADAYGQEQASNPYQQQQDPYAHDRQEQTEPRAQPAQDPYAHQADPYGQQPANSHAQAQDPYAEQPDPYAESQDPYAQQNDLYAQQPAPYAQPAEQSQEDPYAADSNPYAEEGEQADPFAQDSQDVYGTQEQQPQADPSAATQPQQEQTDPYAPAPAAQANPYAPPQPAQPPSQPPHDPYARAAQPPANSAYAPPAAAASRNAHSHPPATQQYPSFAAAYDASPPSQAPAQHAQHAQQPSAPYDPYAPVPKQQRPRGLSSASQASQYDPYAAQQSAGGYGSQQQQPAPAQQPYDPYAAQQAQRQQAPYSTATQQQPQTHAPPQSTSPYYPNQNAAPPPSAFSPPPRSSSATSNTSSVSALNRRQQLQASQAPPRARAPTGGSAAPSLEQQPMAQPQQAAPALKAAPPPPSRLVEQHQQQTAPPPQTDPAAAPRQQQPAFDAPLPRSTAPPAQRQSQYDHPPPGQPPQQLERAPPSHTQPSHEHQSSSSSTISTFSTSSYAPPPAGPSRASQVLPPSQRKPAPFGGVMQPPARRAPHQRGPSAFAGDSPYGALPTGPLTSMYEPPAQAVEQIKEEEEEEEEEEIVPKPEEQQNEEYALPPPRQQPGAPPPPRAPATAAVPPPRATQPPPPRAPTSAHPPPRGAHPPRTPLQAAPLPSRQAPSMTGQVPRSPARQQQVPHLHVEAPSPEVRAQRRSPYDNRSVTPVPMSVVQEVAEDEQCQQEHYFGQPGAGEAQGQQQTGGGDWGMDDSAVFGESNGVPTGRTTPSTTYGGDWKAESEDQQGYDYISNEHVPAQQQQQAYDPYAPHPSVDDGRDAYAPQAADPYAPQAPAQQGPYAPQTSGYAPPQPPARESNLASPVQQSRHQPPFASPPRSATQSQLSSPPKAHTQLRASPSVPTRADSVDSYAQYPAQGFPTGPYTAQVGGNLTAPAAYGSFPQQQQPYDPYAVQAQAVPRERSFSSEVADLGLERRTAPVVSFGFGGRMLVVFPTGGRSSFGIDSANPYGSAAAAAAQPSTPSTVHIRKLAELLPPSDGPAFPGPIFLDGGKANAGKKRKEAMAWLGQRIDELDKEISYAQGAAPPGFGGGHAEDTRKRLETRLLLVKLVKVLVENEGKLVGSTKVDDAVRAILAPQSAVSNGAGDLPTADQLAAVASQSTTTGSAAPFVTYGVSPANLDEMSAFLLRGERREAVKYALDHKMWAHAFIIASCVDTDCWKDVTVEFLRSELTPSAENASGSAEGREALRVAYSMFAGLGAESIHQFFPPRSLALQAHSQLLPPAPIGAAPGSPNTGFDTETKLPEATLDKWRDTVGMIVANRTAGDSAVLTALGDALASNGYLLSPQTSLANGLGSPGSRVVLIGSMPFPVTGIDLESVKLTELVEFAFSLAPAVKGHDAFVGFPHLQAFRLYHACALADAGHIPQALKYTEAIVNTLKLATKPNPFYHPRLVARVKILGERLTAAPGHKESGSWIARKVPRPTVNSLWSTFEGGFNKFIAGEGEPSPQQLVAKAEVAKQAANGQSIGPFSHYSSISPGNTSGTLSRAQSSTDLVSTNLLQVQPPARPSSATAPVPPILVPSSQSNPNKPLHSPGPPPVKRAPFKTHHARSSSLGAFAGYDFNPAAPPPWQSYTPPAHRSPAGTVAPGASAEVENELTVAQSLTASPSSKSDAGSQRHQFAAVDEQFAEDDSGFISPMAQYTPSVSPSPSFNRPSAAGQPMSHRRMTTAEELADLGIGNSKSKKPVFDTLDEELEAEEGGVTPSEAKTPTSAAPAAAPAAAASGKPDEKPTIKPSKSWLGGWFKREGTPTQQMGPGPIKANLGQQKSFYYDEKLKRWVNKSGNGGENAPPAVVPPPRAATASPNRAMRHSPRFGSPAPPMPAMPPRSNTTGPPPLNRSATSADLRSQAPDFRPSSNAGGPPSRPPSAAGGPPPPRSAGDGTATPGGGRPAGKRKKPQYVPVAL</sequence>
<dbReference type="Pfam" id="PF12932">
    <property type="entry name" value="Sec16"/>
    <property type="match status" value="1"/>
</dbReference>
<feature type="compositionally biased region" description="Low complexity" evidence="8">
    <location>
        <begin position="1079"/>
        <end position="1102"/>
    </location>
</feature>
<evidence type="ECO:0000313" key="12">
    <source>
        <dbReference type="Proteomes" id="UP000243876"/>
    </source>
</evidence>
<dbReference type="GO" id="GO:0012507">
    <property type="term" value="C:ER to Golgi transport vesicle membrane"/>
    <property type="evidence" value="ECO:0007669"/>
    <property type="project" value="TreeGrafter"/>
</dbReference>
<feature type="region of interest" description="Disordered" evidence="8">
    <location>
        <begin position="2010"/>
        <end position="2081"/>
    </location>
</feature>
<feature type="compositionally biased region" description="Acidic residues" evidence="8">
    <location>
        <begin position="837"/>
        <end position="847"/>
    </location>
</feature>
<evidence type="ECO:0000256" key="1">
    <source>
        <dbReference type="ARBA" id="ARBA00004397"/>
    </source>
</evidence>
<feature type="compositionally biased region" description="Pro residues" evidence="8">
    <location>
        <begin position="428"/>
        <end position="443"/>
    </location>
</feature>
<feature type="compositionally biased region" description="Low complexity" evidence="8">
    <location>
        <begin position="612"/>
        <end position="643"/>
    </location>
</feature>
<name>A0A0D6EIN6_SPOSA</name>
<dbReference type="InterPro" id="IPR024340">
    <property type="entry name" value="Sec16_CCD"/>
</dbReference>
<dbReference type="GO" id="GO:0005789">
    <property type="term" value="C:endoplasmic reticulum membrane"/>
    <property type="evidence" value="ECO:0007669"/>
    <property type="project" value="UniProtKB-SubCell"/>
</dbReference>
<feature type="domain" description="Sec16 Sec23-binding" evidence="9">
    <location>
        <begin position="1441"/>
        <end position="1761"/>
    </location>
</feature>
<evidence type="ECO:0000256" key="6">
    <source>
        <dbReference type="ARBA" id="ARBA00024687"/>
    </source>
</evidence>
<feature type="compositionally biased region" description="Low complexity" evidence="8">
    <location>
        <begin position="534"/>
        <end position="599"/>
    </location>
</feature>
<dbReference type="GO" id="GO:0070973">
    <property type="term" value="P:protein localization to endoplasmic reticulum exit site"/>
    <property type="evidence" value="ECO:0007669"/>
    <property type="project" value="TreeGrafter"/>
</dbReference>
<gene>
    <name evidence="11" type="primary">SPOSA6832_00965</name>
</gene>
<dbReference type="InterPro" id="IPR024298">
    <property type="entry name" value="Sec16_Sec23-bd"/>
</dbReference>
<keyword evidence="7" id="KW-0472">Membrane</keyword>
<dbReference type="OrthoDB" id="8918678at2759"/>
<evidence type="ECO:0000256" key="4">
    <source>
        <dbReference type="ARBA" id="ARBA00022824"/>
    </source>
</evidence>
<feature type="domain" description="Sec16 central conserved" evidence="10">
    <location>
        <begin position="1236"/>
        <end position="1376"/>
    </location>
</feature>
<evidence type="ECO:0000256" key="2">
    <source>
        <dbReference type="ARBA" id="ARBA00005927"/>
    </source>
</evidence>
<evidence type="ECO:0000259" key="9">
    <source>
        <dbReference type="Pfam" id="PF12931"/>
    </source>
</evidence>
<comment type="similarity">
    <text evidence="2 7">Belongs to the SEC16 family.</text>
</comment>
<feature type="compositionally biased region" description="Polar residues" evidence="8">
    <location>
        <begin position="923"/>
        <end position="941"/>
    </location>
</feature>
<feature type="compositionally biased region" description="Low complexity" evidence="8">
    <location>
        <begin position="348"/>
        <end position="359"/>
    </location>
</feature>
<comment type="function">
    <text evidence="6 7">Involved in the initiation of assembly of the COPII coat required for the formation of transport vesicles from the endoplasmic reticulum (ER) and the selection of cargo molecules. Also involved in autophagy.</text>
</comment>
<feature type="compositionally biased region" description="Low complexity" evidence="8">
    <location>
        <begin position="1056"/>
        <end position="1067"/>
    </location>
</feature>
<keyword evidence="7" id="KW-0653">Protein transport</keyword>
<dbReference type="Gene3D" id="1.25.40.1030">
    <property type="match status" value="1"/>
</dbReference>
<evidence type="ECO:0000256" key="8">
    <source>
        <dbReference type="SAM" id="MobiDB-lite"/>
    </source>
</evidence>
<keyword evidence="3 7" id="KW-0813">Transport</keyword>
<dbReference type="GO" id="GO:0016192">
    <property type="term" value="P:vesicle-mediated transport"/>
    <property type="evidence" value="ECO:0007669"/>
    <property type="project" value="UniProtKB-KW"/>
</dbReference>
<feature type="region of interest" description="Disordered" evidence="8">
    <location>
        <begin position="1"/>
        <end position="968"/>
    </location>
</feature>
<evidence type="ECO:0000256" key="5">
    <source>
        <dbReference type="ARBA" id="ARBA00022892"/>
    </source>
</evidence>
<feature type="compositionally biased region" description="Pro residues" evidence="8">
    <location>
        <begin position="862"/>
        <end position="912"/>
    </location>
</feature>
<comment type="subcellular location">
    <subcellularLocation>
        <location evidence="1">Endoplasmic reticulum membrane</location>
        <topology evidence="1">Peripheral membrane protein</topology>
        <orientation evidence="1">Cytoplasmic side</orientation>
    </subcellularLocation>
</comment>
<keyword evidence="5 7" id="KW-0931">ER-Golgi transport</keyword>
<feature type="compositionally biased region" description="Basic and acidic residues" evidence="8">
    <location>
        <begin position="203"/>
        <end position="226"/>
    </location>
</feature>
<dbReference type="GO" id="GO:0007030">
    <property type="term" value="P:Golgi organization"/>
    <property type="evidence" value="ECO:0007669"/>
    <property type="project" value="TreeGrafter"/>
</dbReference>
<feature type="compositionally biased region" description="Basic and acidic residues" evidence="8">
    <location>
        <begin position="286"/>
        <end position="295"/>
    </location>
</feature>
<feature type="compositionally biased region" description="Low complexity" evidence="8">
    <location>
        <begin position="416"/>
        <end position="427"/>
    </location>
</feature>
<dbReference type="GO" id="GO:0070971">
    <property type="term" value="C:endoplasmic reticulum exit site"/>
    <property type="evidence" value="ECO:0007669"/>
    <property type="project" value="TreeGrafter"/>
</dbReference>
<dbReference type="EMBL" id="CENE01000003">
    <property type="protein sequence ID" value="CEQ39455.1"/>
    <property type="molecule type" value="Genomic_DNA"/>
</dbReference>
<keyword evidence="12" id="KW-1185">Reference proteome</keyword>
<feature type="compositionally biased region" description="Polar residues" evidence="8">
    <location>
        <begin position="386"/>
        <end position="414"/>
    </location>
</feature>
<feature type="compositionally biased region" description="Low complexity" evidence="8">
    <location>
        <begin position="2020"/>
        <end position="2041"/>
    </location>
</feature>
<proteinExistence type="inferred from homology"/>
<dbReference type="CDD" id="cd09233">
    <property type="entry name" value="ACE1-Sec16-like"/>
    <property type="match status" value="1"/>
</dbReference>
<feature type="region of interest" description="Disordered" evidence="8">
    <location>
        <begin position="1822"/>
        <end position="1866"/>
    </location>
</feature>
<feature type="compositionally biased region" description="Pro residues" evidence="8">
    <location>
        <begin position="600"/>
        <end position="611"/>
    </location>
</feature>
<feature type="compositionally biased region" description="Low complexity" evidence="8">
    <location>
        <begin position="97"/>
        <end position="135"/>
    </location>
</feature>
<feature type="compositionally biased region" description="Polar residues" evidence="8">
    <location>
        <begin position="1117"/>
        <end position="1127"/>
    </location>
</feature>
<feature type="region of interest" description="Disordered" evidence="8">
    <location>
        <begin position="1886"/>
        <end position="1910"/>
    </location>
</feature>
<reference evidence="12" key="1">
    <citation type="submission" date="2015-02" db="EMBL/GenBank/DDBJ databases">
        <authorList>
            <person name="Gon?alves P."/>
        </authorList>
    </citation>
    <scope>NUCLEOTIDE SEQUENCE [LARGE SCALE GENOMIC DNA]</scope>
</reference>
<keyword evidence="4 7" id="KW-0256">Endoplasmic reticulum</keyword>
<feature type="compositionally biased region" description="Polar residues" evidence="8">
    <location>
        <begin position="273"/>
        <end position="284"/>
    </location>
</feature>
<organism evidence="11 12">
    <name type="scientific">Sporidiobolus salmonicolor</name>
    <name type="common">Yeast-like fungus</name>
    <name type="synonym">Sporobolomyces salmonicolor</name>
    <dbReference type="NCBI Taxonomy" id="5005"/>
    <lineage>
        <taxon>Eukaryota</taxon>
        <taxon>Fungi</taxon>
        <taxon>Dikarya</taxon>
        <taxon>Basidiomycota</taxon>
        <taxon>Pucciniomycotina</taxon>
        <taxon>Microbotryomycetes</taxon>
        <taxon>Sporidiobolales</taxon>
        <taxon>Sporidiobolaceae</taxon>
        <taxon>Sporobolomyces</taxon>
    </lineage>
</organism>
<feature type="region of interest" description="Disordered" evidence="8">
    <location>
        <begin position="985"/>
        <end position="1165"/>
    </location>
</feature>
<evidence type="ECO:0000256" key="7">
    <source>
        <dbReference type="RuleBase" id="RU364101"/>
    </source>
</evidence>
<feature type="compositionally biased region" description="Low complexity" evidence="8">
    <location>
        <begin position="990"/>
        <end position="1001"/>
    </location>
</feature>
<accession>A0A0D6EIN6</accession>
<evidence type="ECO:0000313" key="11">
    <source>
        <dbReference type="EMBL" id="CEQ39455.1"/>
    </source>
</evidence>
<feature type="compositionally biased region" description="Low complexity" evidence="8">
    <location>
        <begin position="692"/>
        <end position="707"/>
    </location>
</feature>
<feature type="compositionally biased region" description="Polar residues" evidence="8">
    <location>
        <begin position="1957"/>
        <end position="1971"/>
    </location>
</feature>
<evidence type="ECO:0000259" key="10">
    <source>
        <dbReference type="Pfam" id="PF12932"/>
    </source>
</evidence>
<feature type="compositionally biased region" description="Low complexity" evidence="8">
    <location>
        <begin position="227"/>
        <end position="253"/>
    </location>
</feature>
<evidence type="ECO:0000256" key="3">
    <source>
        <dbReference type="ARBA" id="ARBA00022448"/>
    </source>
</evidence>
<dbReference type="GO" id="GO:0015031">
    <property type="term" value="P:protein transport"/>
    <property type="evidence" value="ECO:0007669"/>
    <property type="project" value="UniProtKB-KW"/>
</dbReference>
<feature type="compositionally biased region" description="Low complexity" evidence="8">
    <location>
        <begin position="654"/>
        <end position="669"/>
    </location>
</feature>
<feature type="region of interest" description="Disordered" evidence="8">
    <location>
        <begin position="1953"/>
        <end position="1982"/>
    </location>
</feature>
<dbReference type="PANTHER" id="PTHR13402:SF6">
    <property type="entry name" value="SECRETORY 16, ISOFORM I"/>
    <property type="match status" value="1"/>
</dbReference>
<feature type="region of interest" description="Disordered" evidence="8">
    <location>
        <begin position="1787"/>
        <end position="1808"/>
    </location>
</feature>
<protein>
    <recommendedName>
        <fullName evidence="7">Protein transport protein sec16</fullName>
    </recommendedName>
</protein>
<feature type="compositionally biased region" description="Low complexity" evidence="8">
    <location>
        <begin position="482"/>
        <end position="508"/>
    </location>
</feature>
<feature type="compositionally biased region" description="Polar residues" evidence="8">
    <location>
        <begin position="1021"/>
        <end position="1033"/>
    </location>
</feature>
<feature type="region of interest" description="Disordered" evidence="8">
    <location>
        <begin position="2096"/>
        <end position="2221"/>
    </location>
</feature>
<feature type="compositionally biased region" description="Low complexity" evidence="8">
    <location>
        <begin position="750"/>
        <end position="763"/>
    </location>
</feature>
<feature type="compositionally biased region" description="Low complexity" evidence="8">
    <location>
        <begin position="446"/>
        <end position="474"/>
    </location>
</feature>
<dbReference type="Pfam" id="PF12931">
    <property type="entry name" value="TPR_Sec16"/>
    <property type="match status" value="1"/>
</dbReference>
<feature type="compositionally biased region" description="Low complexity" evidence="8">
    <location>
        <begin position="22"/>
        <end position="34"/>
    </location>
</feature>
<dbReference type="GO" id="GO:0006914">
    <property type="term" value="P:autophagy"/>
    <property type="evidence" value="ECO:0007669"/>
    <property type="project" value="UniProtKB-KW"/>
</dbReference>
<dbReference type="PANTHER" id="PTHR13402">
    <property type="entry name" value="RGPR-RELATED"/>
    <property type="match status" value="1"/>
</dbReference>
<feature type="compositionally biased region" description="Low complexity" evidence="8">
    <location>
        <begin position="2170"/>
        <end position="2187"/>
    </location>
</feature>
<dbReference type="Proteomes" id="UP000243876">
    <property type="component" value="Unassembled WGS sequence"/>
</dbReference>
<feature type="compositionally biased region" description="Polar residues" evidence="8">
    <location>
        <begin position="1136"/>
        <end position="1145"/>
    </location>
</feature>